<dbReference type="InterPro" id="IPR036249">
    <property type="entry name" value="Thioredoxin-like_sf"/>
</dbReference>
<organism evidence="1">
    <name type="scientific">freshwater metagenome</name>
    <dbReference type="NCBI Taxonomy" id="449393"/>
    <lineage>
        <taxon>unclassified sequences</taxon>
        <taxon>metagenomes</taxon>
        <taxon>ecological metagenomes</taxon>
    </lineage>
</organism>
<sequence length="206" mass="20855">MLALAGILLLVVVVVNGLRTQGGSSTGPPLGGAMAPFAAPLALTGPEGDVNVARRAGQGAAGAVAACDVRGAGVLRSCDLVAGSPAVLVFFTASQDRCVRQVDRLDALAAKHPGVRIAAIALGGSRRNLRDLVVSRRWSLPVAHDRDAVLGNLYGVAVCPQVTQLLPGGKLGATSVGELSVGQLAALLDRLESRGRLATVAAESTR</sequence>
<name>A0A6J7E886_9ZZZZ</name>
<reference evidence="1" key="1">
    <citation type="submission" date="2020-05" db="EMBL/GenBank/DDBJ databases">
        <authorList>
            <person name="Chiriac C."/>
            <person name="Salcher M."/>
            <person name="Ghai R."/>
            <person name="Kavagutti S V."/>
        </authorList>
    </citation>
    <scope>NUCLEOTIDE SEQUENCE</scope>
</reference>
<dbReference type="EMBL" id="CAFBLQ010000140">
    <property type="protein sequence ID" value="CAB4879146.1"/>
    <property type="molecule type" value="Genomic_DNA"/>
</dbReference>
<dbReference type="AlphaFoldDB" id="A0A6J7E886"/>
<accession>A0A6J7E886</accession>
<evidence type="ECO:0000313" key="1">
    <source>
        <dbReference type="EMBL" id="CAB4879146.1"/>
    </source>
</evidence>
<protein>
    <submittedName>
        <fullName evidence="1">Unannotated protein</fullName>
    </submittedName>
</protein>
<proteinExistence type="predicted"/>
<dbReference type="SUPFAM" id="SSF52833">
    <property type="entry name" value="Thioredoxin-like"/>
    <property type="match status" value="1"/>
</dbReference>
<dbReference type="Gene3D" id="3.40.30.10">
    <property type="entry name" value="Glutaredoxin"/>
    <property type="match status" value="1"/>
</dbReference>
<gene>
    <name evidence="1" type="ORF">UFOPK3423_01189</name>
</gene>